<keyword evidence="3" id="KW-1185">Reference proteome</keyword>
<gene>
    <name evidence="2" type="ORF">CGLY_00130</name>
</gene>
<dbReference type="Proteomes" id="UP000023703">
    <property type="component" value="Chromosome"/>
</dbReference>
<organism evidence="2 3">
    <name type="scientific">Corynebacterium glyciniphilum AJ 3170</name>
    <dbReference type="NCBI Taxonomy" id="1404245"/>
    <lineage>
        <taxon>Bacteria</taxon>
        <taxon>Bacillati</taxon>
        <taxon>Actinomycetota</taxon>
        <taxon>Actinomycetes</taxon>
        <taxon>Mycobacteriales</taxon>
        <taxon>Corynebacteriaceae</taxon>
        <taxon>Corynebacterium</taxon>
    </lineage>
</organism>
<feature type="compositionally biased region" description="Basic and acidic residues" evidence="1">
    <location>
        <begin position="104"/>
        <end position="113"/>
    </location>
</feature>
<accession>X5DMF8</accession>
<proteinExistence type="predicted"/>
<sequence>MGEGATRQSLPELWETKSLLAHVPERYRFPTALALVHGVRTQEVLVRRRWQVRRTMGADGTVGYAIDLSDRKRVRAAVRLTVEGKQKMVDKGLKTEASCTSRGGCEHRPGDDT</sequence>
<evidence type="ECO:0000256" key="1">
    <source>
        <dbReference type="SAM" id="MobiDB-lite"/>
    </source>
</evidence>
<evidence type="ECO:0000313" key="2">
    <source>
        <dbReference type="EMBL" id="AHW62479.1"/>
    </source>
</evidence>
<dbReference type="EMBL" id="CP006842">
    <property type="protein sequence ID" value="AHW62479.1"/>
    <property type="molecule type" value="Genomic_DNA"/>
</dbReference>
<protein>
    <submittedName>
        <fullName evidence="2">Uncharacterized protein</fullName>
    </submittedName>
</protein>
<dbReference type="KEGG" id="cgy:CGLY_00130"/>
<feature type="region of interest" description="Disordered" evidence="1">
    <location>
        <begin position="94"/>
        <end position="113"/>
    </location>
</feature>
<name>X5DMF8_9CORY</name>
<dbReference type="AlphaFoldDB" id="X5DMF8"/>
<dbReference type="HOGENOM" id="CLU_2129256_0_0_11"/>
<reference evidence="2 3" key="1">
    <citation type="journal article" date="2015" name="Int. J. Syst. Evol. Microbiol.">
        <title>Revisiting Corynebacterium glyciniphilum (ex Kubota et al., 1972) sp. nov., nom. rev., isolated from putrefied banana.</title>
        <authorList>
            <person name="Al-Dilaimi A."/>
            <person name="Bednarz H."/>
            <person name="Lomker A."/>
            <person name="Niehaus K."/>
            <person name="Kalinowski J."/>
            <person name="Ruckert C."/>
        </authorList>
    </citation>
    <scope>NUCLEOTIDE SEQUENCE [LARGE SCALE GENOMIC DNA]</scope>
    <source>
        <strain evidence="2">AJ 3170</strain>
    </source>
</reference>
<evidence type="ECO:0000313" key="3">
    <source>
        <dbReference type="Proteomes" id="UP000023703"/>
    </source>
</evidence>